<organism evidence="2 3">
    <name type="scientific">Planktothrix agardhii CCAP 1459/11A</name>
    <dbReference type="NCBI Taxonomy" id="282420"/>
    <lineage>
        <taxon>Bacteria</taxon>
        <taxon>Bacillati</taxon>
        <taxon>Cyanobacteriota</taxon>
        <taxon>Cyanophyceae</taxon>
        <taxon>Oscillatoriophycideae</taxon>
        <taxon>Oscillatoriales</taxon>
        <taxon>Microcoleaceae</taxon>
        <taxon>Planktothrix</taxon>
    </lineage>
</organism>
<evidence type="ECO:0000313" key="2">
    <source>
        <dbReference type="EMBL" id="GDZ95817.1"/>
    </source>
</evidence>
<feature type="transmembrane region" description="Helical" evidence="1">
    <location>
        <begin position="12"/>
        <end position="41"/>
    </location>
</feature>
<gene>
    <name evidence="2" type="ORF">PA905_42480</name>
</gene>
<accession>A0A4P6A3V9</accession>
<protein>
    <submittedName>
        <fullName evidence="2">Uncharacterized protein</fullName>
    </submittedName>
</protein>
<keyword evidence="1" id="KW-0812">Transmembrane</keyword>
<evidence type="ECO:0000256" key="1">
    <source>
        <dbReference type="SAM" id="Phobius"/>
    </source>
</evidence>
<keyword evidence="1" id="KW-0472">Membrane</keyword>
<name>A0A4P6A3V9_PLAAG</name>
<sequence length="49" mass="4867">MDGILKFLGVMVVGAIVLALLAGLGPFGAIIAFLIVGAAVVGKGKNDKK</sequence>
<dbReference type="EMBL" id="BJCD01000067">
    <property type="protein sequence ID" value="GDZ95817.1"/>
    <property type="molecule type" value="Genomic_DNA"/>
</dbReference>
<dbReference type="RefSeq" id="WP_155806295.1">
    <property type="nucleotide sequence ID" value="NZ_BJCD01000067.1"/>
</dbReference>
<evidence type="ECO:0000313" key="3">
    <source>
        <dbReference type="Proteomes" id="UP000299794"/>
    </source>
</evidence>
<reference evidence="3" key="1">
    <citation type="submission" date="2019-02" db="EMBL/GenBank/DDBJ databases">
        <title>Draft genome sequence of Planktothrix agardhii NIES-905.</title>
        <authorList>
            <person name="Yamaguchi H."/>
            <person name="Suzuki S."/>
            <person name="Kawachi M."/>
        </authorList>
    </citation>
    <scope>NUCLEOTIDE SEQUENCE [LARGE SCALE GENOMIC DNA]</scope>
    <source>
        <strain evidence="3">CCAP 1459/11A</strain>
    </source>
</reference>
<dbReference type="AlphaFoldDB" id="A0A4P6A3V9"/>
<keyword evidence="1" id="KW-1133">Transmembrane helix</keyword>
<comment type="caution">
    <text evidence="2">The sequence shown here is derived from an EMBL/GenBank/DDBJ whole genome shotgun (WGS) entry which is preliminary data.</text>
</comment>
<dbReference type="Proteomes" id="UP000299794">
    <property type="component" value="Unassembled WGS sequence"/>
</dbReference>
<proteinExistence type="predicted"/>